<keyword evidence="8" id="KW-1185">Reference proteome</keyword>
<dbReference type="Gene3D" id="3.40.50.2000">
    <property type="entry name" value="Glycogen Phosphorylase B"/>
    <property type="match status" value="2"/>
</dbReference>
<evidence type="ECO:0000256" key="5">
    <source>
        <dbReference type="ARBA" id="ARBA00048311"/>
    </source>
</evidence>
<name>A0A9X1TYC4_9CORY</name>
<sequence>MSSFVVVANRLPVDSVTRPDGSHEWVPSPGGLVTALSPVLKEHEGCWVGWPGTTDDTHPLEPFRTEDVILLHPVSLSATDYEEFYEGFSNATLWPLYHDLIVPPIYERTWWHTYREVNLRFAEHAAKVADHGATVWVQDYQLQLVPGILRQLRPDVKIGFFLHIPFPSADLFRQLPWREEVVRGLLGADVIGFHLPSYANNFLSLARQVSGASGSHTGQPDTLTVHGTARMRERNAIVEAPDGRRVHVAAFPISIDIGSMSQPDAQAVADIRRRLGNPRHLFLGVDRLDYTKGILQRLEAVEQLLESGSLDPAETVLVQIATPSRERIAQYRKERRRVEEAVGRINGRFGQLGHPVVHYVHRTVPKSELSACYAAADVMLVTAFKDGMNLVAKEYAAMHPDGSGALVLSEFAGAAEELPESFLCNPHDLESVKRAIYNAVYTLEHQPEEAQRRMRALHTQVHEHDVQLWARSFLSFLKEPA</sequence>
<proteinExistence type="inferred from homology"/>
<evidence type="ECO:0000313" key="7">
    <source>
        <dbReference type="EMBL" id="MCF4007145.1"/>
    </source>
</evidence>
<dbReference type="GO" id="GO:0003825">
    <property type="term" value="F:alpha,alpha-trehalose-phosphate synthase (UDP-forming) activity"/>
    <property type="evidence" value="ECO:0007669"/>
    <property type="project" value="TreeGrafter"/>
</dbReference>
<comment type="catalytic activity">
    <reaction evidence="5">
        <text>ADP-alpha-D-glucose + D-glucose 6-phosphate = alpha,alpha-trehalose 6-phosphate + ADP + H(+)</text>
        <dbReference type="Rhea" id="RHEA:53880"/>
        <dbReference type="ChEBI" id="CHEBI:15378"/>
        <dbReference type="ChEBI" id="CHEBI:57498"/>
        <dbReference type="ChEBI" id="CHEBI:58429"/>
        <dbReference type="ChEBI" id="CHEBI:61548"/>
        <dbReference type="ChEBI" id="CHEBI:456216"/>
        <dbReference type="EC" id="2.4.1.347"/>
    </reaction>
</comment>
<dbReference type="EC" id="2.4.1.347" evidence="3"/>
<dbReference type="SUPFAM" id="SSF53756">
    <property type="entry name" value="UDP-Glycosyltransferase/glycogen phosphorylase"/>
    <property type="match status" value="1"/>
</dbReference>
<comment type="catalytic activity">
    <reaction evidence="4">
        <text>GDP-alpha-D-glucose + D-glucose 6-phosphate = alpha,alpha-trehalose 6-phosphate + GDP + H(+)</text>
        <dbReference type="Rhea" id="RHEA:14605"/>
        <dbReference type="ChEBI" id="CHEBI:15378"/>
        <dbReference type="ChEBI" id="CHEBI:58189"/>
        <dbReference type="ChEBI" id="CHEBI:58429"/>
        <dbReference type="ChEBI" id="CHEBI:61548"/>
        <dbReference type="ChEBI" id="CHEBI:62230"/>
    </reaction>
</comment>
<dbReference type="CDD" id="cd03788">
    <property type="entry name" value="GT20_TPS"/>
    <property type="match status" value="1"/>
</dbReference>
<dbReference type="GO" id="GO:0005992">
    <property type="term" value="P:trehalose biosynthetic process"/>
    <property type="evidence" value="ECO:0007669"/>
    <property type="project" value="InterPro"/>
</dbReference>
<evidence type="ECO:0000256" key="3">
    <source>
        <dbReference type="ARBA" id="ARBA00012842"/>
    </source>
</evidence>
<dbReference type="Proteomes" id="UP001139336">
    <property type="component" value="Unassembled WGS sequence"/>
</dbReference>
<evidence type="ECO:0000313" key="8">
    <source>
        <dbReference type="Proteomes" id="UP001139336"/>
    </source>
</evidence>
<comment type="similarity">
    <text evidence="2">Belongs to the glycosyltransferase 20 family.</text>
</comment>
<dbReference type="AlphaFoldDB" id="A0A9X1TYC4"/>
<reference evidence="7" key="1">
    <citation type="submission" date="2022-01" db="EMBL/GenBank/DDBJ databases">
        <title>Corynebacterium sp. nov isolated from isolated from the feces of the greater white-fronted geese (Anser albifrons) at Poyang Lake, PR China.</title>
        <authorList>
            <person name="Liu Q."/>
        </authorList>
    </citation>
    <scope>NUCLEOTIDE SEQUENCE</scope>
    <source>
        <strain evidence="7">JCM 32435</strain>
    </source>
</reference>
<protein>
    <recommendedName>
        <fullName evidence="3">alpha,alpha-trehalose-phosphate synthase (ADP-forming)</fullName>
        <ecNumber evidence="3">2.4.1.347</ecNumber>
    </recommendedName>
</protein>
<accession>A0A9X1TYC4</accession>
<organism evidence="7 8">
    <name type="scientific">Corynebacterium uropygiale</name>
    <dbReference type="NCBI Taxonomy" id="1775911"/>
    <lineage>
        <taxon>Bacteria</taxon>
        <taxon>Bacillati</taxon>
        <taxon>Actinomycetota</taxon>
        <taxon>Actinomycetes</taxon>
        <taxon>Mycobacteriales</taxon>
        <taxon>Corynebacteriaceae</taxon>
        <taxon>Corynebacterium</taxon>
    </lineage>
</organism>
<comment type="catalytic activity">
    <reaction evidence="1">
        <text>CDP-alpha-D-glucose + D-glucose 6-phosphate = alpha,alpha-trehalose 6-phosphate + CDP + H(+)</text>
        <dbReference type="Rhea" id="RHEA:53884"/>
        <dbReference type="ChEBI" id="CHEBI:15378"/>
        <dbReference type="ChEBI" id="CHEBI:58069"/>
        <dbReference type="ChEBI" id="CHEBI:58429"/>
        <dbReference type="ChEBI" id="CHEBI:61548"/>
        <dbReference type="ChEBI" id="CHEBI:137927"/>
    </reaction>
</comment>
<dbReference type="Pfam" id="PF00982">
    <property type="entry name" value="Glyco_transf_20"/>
    <property type="match status" value="1"/>
</dbReference>
<evidence type="ECO:0000256" key="2">
    <source>
        <dbReference type="ARBA" id="ARBA00008799"/>
    </source>
</evidence>
<dbReference type="RefSeq" id="WP_236119289.1">
    <property type="nucleotide sequence ID" value="NZ_JAKGSI010000004.1"/>
</dbReference>
<dbReference type="PANTHER" id="PTHR10788">
    <property type="entry name" value="TREHALOSE-6-PHOSPHATE SYNTHASE"/>
    <property type="match status" value="1"/>
</dbReference>
<dbReference type="EMBL" id="JAKGSI010000004">
    <property type="protein sequence ID" value="MCF4007145.1"/>
    <property type="molecule type" value="Genomic_DNA"/>
</dbReference>
<comment type="catalytic activity">
    <reaction evidence="6">
        <text>TDP-alpha-D-glucose + D-glucose 6-phosphate = 5-methyl-UDP + alpha,alpha-trehalose 6-phosphate + H(+)</text>
        <dbReference type="Rhea" id="RHEA:53888"/>
        <dbReference type="ChEBI" id="CHEBI:15378"/>
        <dbReference type="ChEBI" id="CHEBI:58429"/>
        <dbReference type="ChEBI" id="CHEBI:61417"/>
        <dbReference type="ChEBI" id="CHEBI:61548"/>
        <dbReference type="ChEBI" id="CHEBI:137931"/>
    </reaction>
</comment>
<comment type="caution">
    <text evidence="7">The sequence shown here is derived from an EMBL/GenBank/DDBJ whole genome shotgun (WGS) entry which is preliminary data.</text>
</comment>
<dbReference type="GO" id="GO:0005829">
    <property type="term" value="C:cytosol"/>
    <property type="evidence" value="ECO:0007669"/>
    <property type="project" value="TreeGrafter"/>
</dbReference>
<evidence type="ECO:0000256" key="1">
    <source>
        <dbReference type="ARBA" id="ARBA00001525"/>
    </source>
</evidence>
<dbReference type="GO" id="GO:0004805">
    <property type="term" value="F:trehalose-phosphatase activity"/>
    <property type="evidence" value="ECO:0007669"/>
    <property type="project" value="TreeGrafter"/>
</dbReference>
<dbReference type="InterPro" id="IPR001830">
    <property type="entry name" value="Glyco_trans_20"/>
</dbReference>
<evidence type="ECO:0000256" key="4">
    <source>
        <dbReference type="ARBA" id="ARBA00047452"/>
    </source>
</evidence>
<dbReference type="PANTHER" id="PTHR10788:SF106">
    <property type="entry name" value="BCDNA.GH08860"/>
    <property type="match status" value="1"/>
</dbReference>
<gene>
    <name evidence="7" type="ORF">L1O03_08165</name>
</gene>
<evidence type="ECO:0000256" key="6">
    <source>
        <dbReference type="ARBA" id="ARBA00093268"/>
    </source>
</evidence>